<dbReference type="AlphaFoldDB" id="A0A9X3ETP8"/>
<dbReference type="Pfam" id="PF17932">
    <property type="entry name" value="TetR_C_24"/>
    <property type="match status" value="1"/>
</dbReference>
<sequence length="235" mass="26287">MREETAALLRARTHELAGCARGRERLYSAAHMASEDTKSARTRERILDAAAHVLSRKGYAGTRLADVAEAAEVQAPAIYYYFESRDALIEEVMWVGAHRVRMHVEEVLAALPAGTSPFEKILEAVAAHLRYELHISDYTTASIRNANQVPEQLRVRPAAEEATYSRLWRDLFAQAQAAGQLRPGLDINVSRLLLLGSMNWAAEWWNPRMRSLADLVKATQDFVRYGMGHPALFAG</sequence>
<keyword evidence="3" id="KW-0804">Transcription</keyword>
<evidence type="ECO:0000259" key="5">
    <source>
        <dbReference type="PROSITE" id="PS50977"/>
    </source>
</evidence>
<keyword evidence="2 4" id="KW-0238">DNA-binding</keyword>
<evidence type="ECO:0000313" key="7">
    <source>
        <dbReference type="Proteomes" id="UP001150924"/>
    </source>
</evidence>
<dbReference type="Proteomes" id="UP001150924">
    <property type="component" value="Unassembled WGS sequence"/>
</dbReference>
<name>A0A9X3ETP8_9BACT</name>
<dbReference type="EMBL" id="JAPNKE010000002">
    <property type="protein sequence ID" value="MCY1009811.1"/>
    <property type="molecule type" value="Genomic_DNA"/>
</dbReference>
<evidence type="ECO:0000256" key="1">
    <source>
        <dbReference type="ARBA" id="ARBA00023015"/>
    </source>
</evidence>
<dbReference type="InterPro" id="IPR036271">
    <property type="entry name" value="Tet_transcr_reg_TetR-rel_C_sf"/>
</dbReference>
<dbReference type="InterPro" id="IPR041490">
    <property type="entry name" value="KstR2_TetR_C"/>
</dbReference>
<comment type="caution">
    <text evidence="6">The sequence shown here is derived from an EMBL/GenBank/DDBJ whole genome shotgun (WGS) entry which is preliminary data.</text>
</comment>
<dbReference type="PRINTS" id="PR00455">
    <property type="entry name" value="HTHTETR"/>
</dbReference>
<accession>A0A9X3ETP8</accession>
<feature type="DNA-binding region" description="H-T-H motif" evidence="4">
    <location>
        <begin position="63"/>
        <end position="82"/>
    </location>
</feature>
<organism evidence="6 7">
    <name type="scientific">Nannocystis pusilla</name>
    <dbReference type="NCBI Taxonomy" id="889268"/>
    <lineage>
        <taxon>Bacteria</taxon>
        <taxon>Pseudomonadati</taxon>
        <taxon>Myxococcota</taxon>
        <taxon>Polyangia</taxon>
        <taxon>Nannocystales</taxon>
        <taxon>Nannocystaceae</taxon>
        <taxon>Nannocystis</taxon>
    </lineage>
</organism>
<proteinExistence type="predicted"/>
<protein>
    <submittedName>
        <fullName evidence="6">TetR/AcrR family transcriptional regulator</fullName>
    </submittedName>
</protein>
<dbReference type="GO" id="GO:0000976">
    <property type="term" value="F:transcription cis-regulatory region binding"/>
    <property type="evidence" value="ECO:0007669"/>
    <property type="project" value="TreeGrafter"/>
</dbReference>
<dbReference type="Pfam" id="PF00440">
    <property type="entry name" value="TetR_N"/>
    <property type="match status" value="1"/>
</dbReference>
<evidence type="ECO:0000313" key="6">
    <source>
        <dbReference type="EMBL" id="MCY1009811.1"/>
    </source>
</evidence>
<dbReference type="PANTHER" id="PTHR30055">
    <property type="entry name" value="HTH-TYPE TRANSCRIPTIONAL REGULATOR RUTR"/>
    <property type="match status" value="1"/>
</dbReference>
<keyword evidence="1" id="KW-0805">Transcription regulation</keyword>
<dbReference type="PROSITE" id="PS50977">
    <property type="entry name" value="HTH_TETR_2"/>
    <property type="match status" value="1"/>
</dbReference>
<evidence type="ECO:0000256" key="3">
    <source>
        <dbReference type="ARBA" id="ARBA00023163"/>
    </source>
</evidence>
<dbReference type="SUPFAM" id="SSF46689">
    <property type="entry name" value="Homeodomain-like"/>
    <property type="match status" value="1"/>
</dbReference>
<evidence type="ECO:0000256" key="2">
    <source>
        <dbReference type="ARBA" id="ARBA00023125"/>
    </source>
</evidence>
<gene>
    <name evidence="6" type="ORF">OV079_30475</name>
</gene>
<dbReference type="InterPro" id="IPR050109">
    <property type="entry name" value="HTH-type_TetR-like_transc_reg"/>
</dbReference>
<dbReference type="Gene3D" id="1.10.357.10">
    <property type="entry name" value="Tetracycline Repressor, domain 2"/>
    <property type="match status" value="1"/>
</dbReference>
<keyword evidence="7" id="KW-1185">Reference proteome</keyword>
<evidence type="ECO:0000256" key="4">
    <source>
        <dbReference type="PROSITE-ProRule" id="PRU00335"/>
    </source>
</evidence>
<dbReference type="SUPFAM" id="SSF48498">
    <property type="entry name" value="Tetracyclin repressor-like, C-terminal domain"/>
    <property type="match status" value="1"/>
</dbReference>
<feature type="domain" description="HTH tetR-type" evidence="5">
    <location>
        <begin position="40"/>
        <end position="100"/>
    </location>
</feature>
<dbReference type="InterPro" id="IPR009057">
    <property type="entry name" value="Homeodomain-like_sf"/>
</dbReference>
<dbReference type="GO" id="GO:0003700">
    <property type="term" value="F:DNA-binding transcription factor activity"/>
    <property type="evidence" value="ECO:0007669"/>
    <property type="project" value="TreeGrafter"/>
</dbReference>
<dbReference type="PANTHER" id="PTHR30055:SF234">
    <property type="entry name" value="HTH-TYPE TRANSCRIPTIONAL REGULATOR BETI"/>
    <property type="match status" value="1"/>
</dbReference>
<dbReference type="InterPro" id="IPR001647">
    <property type="entry name" value="HTH_TetR"/>
</dbReference>
<reference evidence="6" key="1">
    <citation type="submission" date="2022-11" db="EMBL/GenBank/DDBJ databases">
        <title>Minimal conservation of predation-associated metabolite biosynthetic gene clusters underscores biosynthetic potential of Myxococcota including descriptions for ten novel species: Archangium lansinium sp. nov., Myxococcus landrumus sp. nov., Nannocystis bai.</title>
        <authorList>
            <person name="Ahearne A."/>
            <person name="Stevens C."/>
            <person name="Phillips K."/>
        </authorList>
    </citation>
    <scope>NUCLEOTIDE SEQUENCE</scope>
    <source>
        <strain evidence="6">Na p29</strain>
    </source>
</reference>